<accession>A0A9W8HWU4</accession>
<evidence type="ECO:0000256" key="8">
    <source>
        <dbReference type="ARBA" id="ARBA00025661"/>
    </source>
</evidence>
<gene>
    <name evidence="14" type="ORF">H4R20_004853</name>
</gene>
<keyword evidence="7 9" id="KW-0539">Nucleus</keyword>
<evidence type="ECO:0000259" key="12">
    <source>
        <dbReference type="Pfam" id="PF06333"/>
    </source>
</evidence>
<keyword evidence="15" id="KW-1185">Reference proteome</keyword>
<keyword evidence="4 9" id="KW-0805">Transcription regulation</keyword>
<evidence type="ECO:0000256" key="2">
    <source>
        <dbReference type="ARBA" id="ARBA00009354"/>
    </source>
</evidence>
<comment type="similarity">
    <text evidence="2 9">Belongs to the Mediator complex subunit 13 family.</text>
</comment>
<evidence type="ECO:0000256" key="7">
    <source>
        <dbReference type="ARBA" id="ARBA00023242"/>
    </source>
</evidence>
<evidence type="ECO:0000256" key="6">
    <source>
        <dbReference type="ARBA" id="ARBA00023163"/>
    </source>
</evidence>
<keyword evidence="11" id="KW-0732">Signal</keyword>
<comment type="caution">
    <text evidence="14">The sequence shown here is derived from an EMBL/GenBank/DDBJ whole genome shotgun (WGS) entry which is preliminary data.</text>
</comment>
<comment type="subcellular location">
    <subcellularLocation>
        <location evidence="1 9">Nucleus</location>
    </subcellularLocation>
</comment>
<dbReference type="GO" id="GO:0006357">
    <property type="term" value="P:regulation of transcription by RNA polymerase II"/>
    <property type="evidence" value="ECO:0007669"/>
    <property type="project" value="InterPro"/>
</dbReference>
<evidence type="ECO:0000256" key="5">
    <source>
        <dbReference type="ARBA" id="ARBA00023159"/>
    </source>
</evidence>
<dbReference type="OrthoDB" id="5569585at2759"/>
<dbReference type="Pfam" id="PF06333">
    <property type="entry name" value="Med13_C"/>
    <property type="match status" value="1"/>
</dbReference>
<dbReference type="Proteomes" id="UP001140094">
    <property type="component" value="Unassembled WGS sequence"/>
</dbReference>
<dbReference type="Pfam" id="PF18296">
    <property type="entry name" value="MID_MedPIWI"/>
    <property type="match status" value="1"/>
</dbReference>
<dbReference type="InterPro" id="IPR041285">
    <property type="entry name" value="MID_MedPIWI"/>
</dbReference>
<feature type="region of interest" description="Disordered" evidence="10">
    <location>
        <begin position="988"/>
        <end position="1014"/>
    </location>
</feature>
<comment type="function">
    <text evidence="8 9">Component of the SRB8-11 complex. The SRB8-11 complex is a regulatory module of the Mediator complex which is itself involved in regulation of basal and activated RNA polymerase II-dependent transcription. The SRB8-11 complex may be involved in the transcriptional repression of a subset of genes regulated by Mediator. It may inhibit the association of the Mediator complex with RNA polymerase II to form the holoenzyme complex.</text>
</comment>
<dbReference type="InterPro" id="IPR009401">
    <property type="entry name" value="Med13_C"/>
</dbReference>
<name>A0A9W8HWU4_9FUNG</name>
<dbReference type="GO" id="GO:0003712">
    <property type="term" value="F:transcription coregulator activity"/>
    <property type="evidence" value="ECO:0007669"/>
    <property type="project" value="InterPro"/>
</dbReference>
<feature type="compositionally biased region" description="Low complexity" evidence="10">
    <location>
        <begin position="1002"/>
        <end position="1014"/>
    </location>
</feature>
<keyword evidence="6 9" id="KW-0804">Transcription</keyword>
<evidence type="ECO:0000256" key="3">
    <source>
        <dbReference type="ARBA" id="ARBA00022491"/>
    </source>
</evidence>
<evidence type="ECO:0000313" key="14">
    <source>
        <dbReference type="EMBL" id="KAJ2798361.1"/>
    </source>
</evidence>
<dbReference type="EMBL" id="JANBUO010001416">
    <property type="protein sequence ID" value="KAJ2798361.1"/>
    <property type="molecule type" value="Genomic_DNA"/>
</dbReference>
<evidence type="ECO:0000256" key="4">
    <source>
        <dbReference type="ARBA" id="ARBA00023015"/>
    </source>
</evidence>
<keyword evidence="5 9" id="KW-0010">Activator</keyword>
<feature type="signal peptide" evidence="11">
    <location>
        <begin position="1"/>
        <end position="21"/>
    </location>
</feature>
<comment type="subunit">
    <text evidence="9">Component of the SRB8-11 complex, which itself associates with the Mediator complex.</text>
</comment>
<feature type="domain" description="Mediator complex subunit Med13 C-terminal" evidence="12">
    <location>
        <begin position="745"/>
        <end position="1037"/>
    </location>
</feature>
<feature type="domain" description="MID" evidence="13">
    <location>
        <begin position="441"/>
        <end position="610"/>
    </location>
</feature>
<protein>
    <recommendedName>
        <fullName evidence="9">Mediator of RNA polymerase II transcription subunit 13</fullName>
    </recommendedName>
    <alternativeName>
        <fullName evidence="9">Mediator complex subunit 13</fullName>
    </alternativeName>
</protein>
<feature type="compositionally biased region" description="Acidic residues" evidence="10">
    <location>
        <begin position="346"/>
        <end position="361"/>
    </location>
</feature>
<evidence type="ECO:0000313" key="15">
    <source>
        <dbReference type="Proteomes" id="UP001140094"/>
    </source>
</evidence>
<evidence type="ECO:0000259" key="13">
    <source>
        <dbReference type="Pfam" id="PF18296"/>
    </source>
</evidence>
<sequence>MVCATALTGSWVPLWLRVAGGAAELLAGQPLAAGLTWDAAFGALAGAARNSLATAGNSHTYQTEIAPAQIDKADTGGPVAATNLGARIGGLLLGPERRQEVSAFEDDRTFADQHVPDASFSVCSTGKELGKWISRLREDSDRWTAIMEMLADWAVHGTLLACVQGYEGCEAHHNSSKDQFAAALLGSQKLSMAFESFWLDTHGTGRLEEGKRGRSAKEDVEQMDASGTLTLGRLVGLDSSSPAATAKYRGYVVKKRRVAPSSGGSCADSGGAVVVPSGAGTIEPLLETRILVGTYGQEDVALALSSSAGGMLRRRDAESVYVKRWRYTQTLANRAVHEARAAAGEVVEEAEEGEEREDGSAVEEQREVVEEWPDPDGPAMEAEDALRRVCVATSPLALRWWTQMHMRPIGASKDVRWVTFVPPESGSDGEPTREWSQLSSDAAEWYLRDVDSAYQAAHFGTHQPLELRHALGSVPPPQSAEVGSHAPPVQWSARLRYDAELLGRSVAHAWHTVAEQSGASAAATTVVAYVLVPHAHSAAPWVALADAAAAAVRAFERALRGMRSHGPWPALVIHPLPLDALRAARCGQRPVAAQLPSPRATAAAVYNRCPAFLAHAKLDPASDAPRSRELLVRRSGYFVRRGTTPPLAVKPVFAHRAFIISMPCPFPAPSSAVAPATMALSAARCRSDVATDDATSKPPAVAPSSAYPAPSSPAAALPAAQPSPGAAELDEVRVAFACSTVEPLAARLTAHPLRGSDAISTLHCVYSVVRPARGPAWIAVCWCDERAEYVEHDVFPATCASATVVGSAASARIWRGCLNYQTLFGGGLRIVLAEWQGMSLSQARAWREHAAAWRANAQPLCPVFLHVANVGANPPAGLRLVRPSASHAVVQPNVVSVTEPATPSGQAVSEETAQQQWSLVLQGRQPHMAFVSPDAQTACGLSKAQPAAPACGRQFWPTAYLLLQDRRVCTPSIPCFCLQLLDAPASKEASDPASEEDGLYHSSSGSPSTADASSKSEPMIARAILSQYHQLACLRRAELDAASPLAHLRASHVCAWPVHLLPLPIAIVEDMRRILELLAAY</sequence>
<evidence type="ECO:0000256" key="11">
    <source>
        <dbReference type="SAM" id="SignalP"/>
    </source>
</evidence>
<feature type="chain" id="PRO_5040758094" description="Mediator of RNA polymerase II transcription subunit 13" evidence="11">
    <location>
        <begin position="22"/>
        <end position="1081"/>
    </location>
</feature>
<proteinExistence type="inferred from homology"/>
<feature type="region of interest" description="Disordered" evidence="10">
    <location>
        <begin position="345"/>
        <end position="379"/>
    </location>
</feature>
<evidence type="ECO:0000256" key="10">
    <source>
        <dbReference type="SAM" id="MobiDB-lite"/>
    </source>
</evidence>
<evidence type="ECO:0000256" key="9">
    <source>
        <dbReference type="RuleBase" id="RU364134"/>
    </source>
</evidence>
<dbReference type="AlphaFoldDB" id="A0A9W8HWU4"/>
<dbReference type="GO" id="GO:0016592">
    <property type="term" value="C:mediator complex"/>
    <property type="evidence" value="ECO:0007669"/>
    <property type="project" value="InterPro"/>
</dbReference>
<organism evidence="14 15">
    <name type="scientific">Coemansia guatemalensis</name>
    <dbReference type="NCBI Taxonomy" id="2761395"/>
    <lineage>
        <taxon>Eukaryota</taxon>
        <taxon>Fungi</taxon>
        <taxon>Fungi incertae sedis</taxon>
        <taxon>Zoopagomycota</taxon>
        <taxon>Kickxellomycotina</taxon>
        <taxon>Kickxellomycetes</taxon>
        <taxon>Kickxellales</taxon>
        <taxon>Kickxellaceae</taxon>
        <taxon>Coemansia</taxon>
    </lineage>
</organism>
<evidence type="ECO:0000256" key="1">
    <source>
        <dbReference type="ARBA" id="ARBA00004123"/>
    </source>
</evidence>
<reference evidence="14" key="1">
    <citation type="submission" date="2022-07" db="EMBL/GenBank/DDBJ databases">
        <title>Phylogenomic reconstructions and comparative analyses of Kickxellomycotina fungi.</title>
        <authorList>
            <person name="Reynolds N.K."/>
            <person name="Stajich J.E."/>
            <person name="Barry K."/>
            <person name="Grigoriev I.V."/>
            <person name="Crous P."/>
            <person name="Smith M.E."/>
        </authorList>
    </citation>
    <scope>NUCLEOTIDE SEQUENCE</scope>
    <source>
        <strain evidence="14">NRRL 1565</strain>
    </source>
</reference>
<keyword evidence="3 9" id="KW-0678">Repressor</keyword>